<comment type="caution">
    <text evidence="11">The sequence shown here is derived from an EMBL/GenBank/DDBJ whole genome shotgun (WGS) entry which is preliminary data.</text>
</comment>
<dbReference type="Proteomes" id="UP000466442">
    <property type="component" value="Unassembled WGS sequence"/>
</dbReference>
<evidence type="ECO:0000256" key="7">
    <source>
        <dbReference type="ARBA" id="ARBA00023128"/>
    </source>
</evidence>
<dbReference type="Gene3D" id="1.50.40.10">
    <property type="entry name" value="Mitochondrial carrier domain"/>
    <property type="match status" value="1"/>
</dbReference>
<keyword evidence="5" id="KW-0677">Repeat</keyword>
<sequence length="186" mass="20277">MTGISKCEFLSGWLSGVSGLVVGHPLDTVKVRLQTSDHVSVRGVVLSTYRQEGFRGFFKGLFIPVMSAGVRNALFFGVHGNSLRYITGGDDRTLCCEETLPEYSSSVWHLKHALAGLLGGLASTLVACPVENVKVKMQGDRKHRIKPLKLTAEIFKQKGIAGLYCGFTACTWRDGPGSICSEYTYL</sequence>
<keyword evidence="12" id="KW-1185">Reference proteome</keyword>
<comment type="similarity">
    <text evidence="2 10">Belongs to the mitochondrial carrier (TC 2.A.29) family.</text>
</comment>
<dbReference type="Pfam" id="PF00153">
    <property type="entry name" value="Mito_carr"/>
    <property type="match status" value="2"/>
</dbReference>
<reference evidence="11" key="1">
    <citation type="journal article" date="2021" name="Mol. Ecol. Resour.">
        <title>Apolygus lucorum genome provides insights into omnivorousness and mesophyll feeding.</title>
        <authorList>
            <person name="Liu Y."/>
            <person name="Liu H."/>
            <person name="Wang H."/>
            <person name="Huang T."/>
            <person name="Liu B."/>
            <person name="Yang B."/>
            <person name="Yin L."/>
            <person name="Li B."/>
            <person name="Zhang Y."/>
            <person name="Zhang S."/>
            <person name="Jiang F."/>
            <person name="Zhang X."/>
            <person name="Ren Y."/>
            <person name="Wang B."/>
            <person name="Wang S."/>
            <person name="Lu Y."/>
            <person name="Wu K."/>
            <person name="Fan W."/>
            <person name="Wang G."/>
        </authorList>
    </citation>
    <scope>NUCLEOTIDE SEQUENCE</scope>
    <source>
        <strain evidence="11">12Hb</strain>
    </source>
</reference>
<dbReference type="InterPro" id="IPR050567">
    <property type="entry name" value="Mitochondrial_Carrier"/>
</dbReference>
<keyword evidence="8 9" id="KW-0472">Membrane</keyword>
<name>A0A8S9WXW0_APOLU</name>
<dbReference type="EMBL" id="WIXP02000013">
    <property type="protein sequence ID" value="KAF6201059.1"/>
    <property type="molecule type" value="Genomic_DNA"/>
</dbReference>
<organism evidence="11 12">
    <name type="scientific">Apolygus lucorum</name>
    <name type="common">Small green plant bug</name>
    <name type="synonym">Lygocoris lucorum</name>
    <dbReference type="NCBI Taxonomy" id="248454"/>
    <lineage>
        <taxon>Eukaryota</taxon>
        <taxon>Metazoa</taxon>
        <taxon>Ecdysozoa</taxon>
        <taxon>Arthropoda</taxon>
        <taxon>Hexapoda</taxon>
        <taxon>Insecta</taxon>
        <taxon>Pterygota</taxon>
        <taxon>Neoptera</taxon>
        <taxon>Paraneoptera</taxon>
        <taxon>Hemiptera</taxon>
        <taxon>Heteroptera</taxon>
        <taxon>Panheteroptera</taxon>
        <taxon>Cimicomorpha</taxon>
        <taxon>Miridae</taxon>
        <taxon>Mirini</taxon>
        <taxon>Apolygus</taxon>
    </lineage>
</organism>
<dbReference type="OrthoDB" id="193856at2759"/>
<dbReference type="GO" id="GO:0031966">
    <property type="term" value="C:mitochondrial membrane"/>
    <property type="evidence" value="ECO:0007669"/>
    <property type="project" value="UniProtKB-SubCell"/>
</dbReference>
<proteinExistence type="inferred from homology"/>
<evidence type="ECO:0000256" key="2">
    <source>
        <dbReference type="ARBA" id="ARBA00006375"/>
    </source>
</evidence>
<evidence type="ECO:0000313" key="11">
    <source>
        <dbReference type="EMBL" id="KAF6201059.1"/>
    </source>
</evidence>
<accession>A0A8S9WXW0</accession>
<dbReference type="InterPro" id="IPR023395">
    <property type="entry name" value="MCP_dom_sf"/>
</dbReference>
<evidence type="ECO:0000256" key="6">
    <source>
        <dbReference type="ARBA" id="ARBA00022989"/>
    </source>
</evidence>
<dbReference type="AlphaFoldDB" id="A0A8S9WXW0"/>
<evidence type="ECO:0000313" key="12">
    <source>
        <dbReference type="Proteomes" id="UP000466442"/>
    </source>
</evidence>
<feature type="repeat" description="Solcar" evidence="9">
    <location>
        <begin position="107"/>
        <end position="186"/>
    </location>
</feature>
<dbReference type="PANTHER" id="PTHR45624:SF10">
    <property type="entry name" value="SLC (SOLUTE CARRIER) HOMOLOG"/>
    <property type="match status" value="1"/>
</dbReference>
<dbReference type="GO" id="GO:0022857">
    <property type="term" value="F:transmembrane transporter activity"/>
    <property type="evidence" value="ECO:0007669"/>
    <property type="project" value="TreeGrafter"/>
</dbReference>
<dbReference type="InterPro" id="IPR018108">
    <property type="entry name" value="MCP_transmembrane"/>
</dbReference>
<keyword evidence="7" id="KW-0496">Mitochondrion</keyword>
<feature type="repeat" description="Solcar" evidence="9">
    <location>
        <begin position="3"/>
        <end position="85"/>
    </location>
</feature>
<dbReference type="PROSITE" id="PS50920">
    <property type="entry name" value="SOLCAR"/>
    <property type="match status" value="2"/>
</dbReference>
<keyword evidence="3 10" id="KW-0813">Transport</keyword>
<evidence type="ECO:0000256" key="10">
    <source>
        <dbReference type="RuleBase" id="RU000488"/>
    </source>
</evidence>
<evidence type="ECO:0000256" key="4">
    <source>
        <dbReference type="ARBA" id="ARBA00022692"/>
    </source>
</evidence>
<comment type="subcellular location">
    <subcellularLocation>
        <location evidence="1">Mitochondrion membrane</location>
        <topology evidence="1">Multi-pass membrane protein</topology>
    </subcellularLocation>
</comment>
<protein>
    <submittedName>
        <fullName evidence="11">Uncharacterized protein</fullName>
    </submittedName>
</protein>
<dbReference type="PANTHER" id="PTHR45624">
    <property type="entry name" value="MITOCHONDRIAL BASIC AMINO ACIDS TRANSPORTER-RELATED"/>
    <property type="match status" value="1"/>
</dbReference>
<evidence type="ECO:0000256" key="8">
    <source>
        <dbReference type="ARBA" id="ARBA00023136"/>
    </source>
</evidence>
<evidence type="ECO:0000256" key="9">
    <source>
        <dbReference type="PROSITE-ProRule" id="PRU00282"/>
    </source>
</evidence>
<keyword evidence="6" id="KW-1133">Transmembrane helix</keyword>
<evidence type="ECO:0000256" key="1">
    <source>
        <dbReference type="ARBA" id="ARBA00004225"/>
    </source>
</evidence>
<gene>
    <name evidence="11" type="ORF">GE061_005506</name>
</gene>
<evidence type="ECO:0000256" key="5">
    <source>
        <dbReference type="ARBA" id="ARBA00022737"/>
    </source>
</evidence>
<evidence type="ECO:0000256" key="3">
    <source>
        <dbReference type="ARBA" id="ARBA00022448"/>
    </source>
</evidence>
<keyword evidence="4 9" id="KW-0812">Transmembrane</keyword>
<dbReference type="SUPFAM" id="SSF103506">
    <property type="entry name" value="Mitochondrial carrier"/>
    <property type="match status" value="1"/>
</dbReference>